<organism evidence="1 2">
    <name type="scientific">Elsinoe ampelina</name>
    <dbReference type="NCBI Taxonomy" id="302913"/>
    <lineage>
        <taxon>Eukaryota</taxon>
        <taxon>Fungi</taxon>
        <taxon>Dikarya</taxon>
        <taxon>Ascomycota</taxon>
        <taxon>Pezizomycotina</taxon>
        <taxon>Dothideomycetes</taxon>
        <taxon>Dothideomycetidae</taxon>
        <taxon>Myriangiales</taxon>
        <taxon>Elsinoaceae</taxon>
        <taxon>Elsinoe</taxon>
    </lineage>
</organism>
<protein>
    <submittedName>
        <fullName evidence="1">Uncharacterized protein</fullName>
    </submittedName>
</protein>
<reference evidence="2" key="1">
    <citation type="journal article" date="2020" name="Stud. Mycol.">
        <title>101 Dothideomycetes genomes: A test case for predicting lifestyles and emergence of pathogens.</title>
        <authorList>
            <person name="Haridas S."/>
            <person name="Albert R."/>
            <person name="Binder M."/>
            <person name="Bloem J."/>
            <person name="LaButti K."/>
            <person name="Salamov A."/>
            <person name="Andreopoulos B."/>
            <person name="Baker S."/>
            <person name="Barry K."/>
            <person name="Bills G."/>
            <person name="Bluhm B."/>
            <person name="Cannon C."/>
            <person name="Castanera R."/>
            <person name="Culley D."/>
            <person name="Daum C."/>
            <person name="Ezra D."/>
            <person name="Gonzalez J."/>
            <person name="Henrissat B."/>
            <person name="Kuo A."/>
            <person name="Liang C."/>
            <person name="Lipzen A."/>
            <person name="Lutzoni F."/>
            <person name="Magnuson J."/>
            <person name="Mondo S."/>
            <person name="Nolan M."/>
            <person name="Ohm R."/>
            <person name="Pangilinan J."/>
            <person name="Park H.-J."/>
            <person name="Ramirez L."/>
            <person name="Alfaro M."/>
            <person name="Sun H."/>
            <person name="Tritt A."/>
            <person name="Yoshinaga Y."/>
            <person name="Zwiers L.-H."/>
            <person name="Turgeon B."/>
            <person name="Goodwin S."/>
            <person name="Spatafora J."/>
            <person name="Crous P."/>
            <person name="Grigoriev I."/>
        </authorList>
    </citation>
    <scope>NUCLEOTIDE SEQUENCE [LARGE SCALE GENOMIC DNA]</scope>
    <source>
        <strain evidence="2">CECT 20119</strain>
    </source>
</reference>
<accession>A0A6A6GMR1</accession>
<proteinExistence type="predicted"/>
<gene>
    <name evidence="1" type="ORF">BDZ85DRAFT_256767</name>
</gene>
<dbReference type="EMBL" id="ML992502">
    <property type="protein sequence ID" value="KAF2226790.1"/>
    <property type="molecule type" value="Genomic_DNA"/>
</dbReference>
<sequence>MSSLDQRPCQPHRAAEREKGLDLIIIVAFACWFETAAARRPVLPLWWAPCMSGLLYDGRSIEEEDCTRVQRSQGIDTE</sequence>
<dbReference type="AlphaFoldDB" id="A0A6A6GMR1"/>
<evidence type="ECO:0000313" key="2">
    <source>
        <dbReference type="Proteomes" id="UP000799538"/>
    </source>
</evidence>
<keyword evidence="2" id="KW-1185">Reference proteome</keyword>
<name>A0A6A6GMR1_9PEZI</name>
<evidence type="ECO:0000313" key="1">
    <source>
        <dbReference type="EMBL" id="KAF2226790.1"/>
    </source>
</evidence>
<dbReference type="Proteomes" id="UP000799538">
    <property type="component" value="Unassembled WGS sequence"/>
</dbReference>